<keyword evidence="5 8" id="KW-0804">Transcription</keyword>
<keyword evidence="8" id="KW-0010">Activator</keyword>
<evidence type="ECO:0000256" key="2">
    <source>
        <dbReference type="ARBA" id="ARBA00009626"/>
    </source>
</evidence>
<dbReference type="Proteomes" id="UP001303373">
    <property type="component" value="Chromosome 4"/>
</dbReference>
<proteinExistence type="inferred from homology"/>
<evidence type="ECO:0000256" key="3">
    <source>
        <dbReference type="ARBA" id="ARBA00020629"/>
    </source>
</evidence>
<dbReference type="GO" id="GO:0016592">
    <property type="term" value="C:mediator complex"/>
    <property type="evidence" value="ECO:0007669"/>
    <property type="project" value="InterPro"/>
</dbReference>
<comment type="similarity">
    <text evidence="2 8">Belongs to the Mediator complex subunit 4 family.</text>
</comment>
<organism evidence="10 11">
    <name type="scientific">Acrodontium crateriforme</name>
    <dbReference type="NCBI Taxonomy" id="150365"/>
    <lineage>
        <taxon>Eukaryota</taxon>
        <taxon>Fungi</taxon>
        <taxon>Dikarya</taxon>
        <taxon>Ascomycota</taxon>
        <taxon>Pezizomycotina</taxon>
        <taxon>Dothideomycetes</taxon>
        <taxon>Dothideomycetidae</taxon>
        <taxon>Mycosphaerellales</taxon>
        <taxon>Teratosphaeriaceae</taxon>
        <taxon>Acrodontium</taxon>
    </lineage>
</organism>
<protein>
    <recommendedName>
        <fullName evidence="3 8">Mediator of RNA polymerase II transcription subunit 4</fullName>
    </recommendedName>
    <alternativeName>
        <fullName evidence="7 8">Mediator complex subunit 4</fullName>
    </alternativeName>
</protein>
<evidence type="ECO:0000256" key="9">
    <source>
        <dbReference type="SAM" id="MobiDB-lite"/>
    </source>
</evidence>
<dbReference type="GO" id="GO:0003712">
    <property type="term" value="F:transcription coregulator activity"/>
    <property type="evidence" value="ECO:0007669"/>
    <property type="project" value="InterPro"/>
</dbReference>
<dbReference type="InterPro" id="IPR019258">
    <property type="entry name" value="Mediator_Med4"/>
</dbReference>
<accession>A0AAQ3RBQ8</accession>
<keyword evidence="4 8" id="KW-0805">Transcription regulation</keyword>
<dbReference type="EMBL" id="CP138583">
    <property type="protein sequence ID" value="WPH00463.1"/>
    <property type="molecule type" value="Genomic_DNA"/>
</dbReference>
<keyword evidence="6 8" id="KW-0539">Nucleus</keyword>
<reference evidence="10 11" key="1">
    <citation type="submission" date="2023-11" db="EMBL/GenBank/DDBJ databases">
        <title>An acidophilic fungus is an integral part of prey digestion in a carnivorous sundew plant.</title>
        <authorList>
            <person name="Tsai I.J."/>
        </authorList>
    </citation>
    <scope>NUCLEOTIDE SEQUENCE [LARGE SCALE GENOMIC DNA]</scope>
    <source>
        <strain evidence="10">169a</strain>
    </source>
</reference>
<evidence type="ECO:0000256" key="1">
    <source>
        <dbReference type="ARBA" id="ARBA00004123"/>
    </source>
</evidence>
<feature type="region of interest" description="Disordered" evidence="9">
    <location>
        <begin position="212"/>
        <end position="246"/>
    </location>
</feature>
<keyword evidence="11" id="KW-1185">Reference proteome</keyword>
<evidence type="ECO:0000256" key="6">
    <source>
        <dbReference type="ARBA" id="ARBA00023242"/>
    </source>
</evidence>
<comment type="function">
    <text evidence="8">Component of the Mediator complex, a coactivator involved in the regulated transcription of nearly all RNA polymerase II-dependent genes. Mediator functions as a bridge to convey information from gene-specific regulatory proteins to the basal RNA polymerase II transcription machinery. Mediator is recruited to promoters by direct interactions with regulatory proteins and serves as a scaffold for the assembly of a functional preinitiation complex with RNA polymerase II and the general transcription factors.</text>
</comment>
<dbReference type="GO" id="GO:0006357">
    <property type="term" value="P:regulation of transcription by RNA polymerase II"/>
    <property type="evidence" value="ECO:0007669"/>
    <property type="project" value="InterPro"/>
</dbReference>
<evidence type="ECO:0000313" key="11">
    <source>
        <dbReference type="Proteomes" id="UP001303373"/>
    </source>
</evidence>
<evidence type="ECO:0000256" key="5">
    <source>
        <dbReference type="ARBA" id="ARBA00023163"/>
    </source>
</evidence>
<evidence type="ECO:0000313" key="10">
    <source>
        <dbReference type="EMBL" id="WPH00463.1"/>
    </source>
</evidence>
<dbReference type="Pfam" id="PF10018">
    <property type="entry name" value="Med4"/>
    <property type="match status" value="1"/>
</dbReference>
<gene>
    <name evidence="8" type="primary">MED4</name>
    <name evidence="10" type="ORF">R9X50_00329200</name>
</gene>
<name>A0AAQ3RBQ8_9PEZI</name>
<evidence type="ECO:0000256" key="7">
    <source>
        <dbReference type="ARBA" id="ARBA00031257"/>
    </source>
</evidence>
<sequence>MQAQFETSYQRMEQSLQRLTDSIAAYNPSVSAANDLAAADDAVNKNLDQLVEHQRNHTRIQELKRATETMDETLKSHFRMIIDLRRELASVPPNDSSDNVCPEVSIEELLAYAKFISKTTVPPTFRKQDVPQKLVTGTALGTHISNGIATPPSGVQETSSGNLQTENIGVKAMNSQDKAWLESATNLPFEPWPSFDVIQGGTLAEIQRMVERGEDPAKKLSPEEQIEADRRKQEADEKERLVQEEAERRRMSMFDVARRRTNTQDDVFDPDA</sequence>
<evidence type="ECO:0000256" key="4">
    <source>
        <dbReference type="ARBA" id="ARBA00023015"/>
    </source>
</evidence>
<evidence type="ECO:0000256" key="8">
    <source>
        <dbReference type="RuleBase" id="RU364141"/>
    </source>
</evidence>
<comment type="subunit">
    <text evidence="8">Component of the Mediator complex.</text>
</comment>
<dbReference type="AlphaFoldDB" id="A0AAQ3RBQ8"/>
<comment type="subcellular location">
    <subcellularLocation>
        <location evidence="1 8">Nucleus</location>
    </subcellularLocation>
</comment>